<accession>A0A2H8TJI4</accession>
<evidence type="ECO:0000256" key="4">
    <source>
        <dbReference type="ARBA" id="ARBA00022917"/>
    </source>
</evidence>
<keyword evidence="2 5" id="KW-0963">Cytoplasm</keyword>
<dbReference type="InterPro" id="IPR045237">
    <property type="entry name" value="COPS7/eIF3m"/>
</dbReference>
<dbReference type="OrthoDB" id="10267031at2759"/>
<comment type="similarity">
    <text evidence="5">Belongs to the eIF-3 subunit M family.</text>
</comment>
<keyword evidence="3 5" id="KW-0396">Initiation factor</keyword>
<dbReference type="GO" id="GO:0003743">
    <property type="term" value="F:translation initiation factor activity"/>
    <property type="evidence" value="ECO:0007669"/>
    <property type="project" value="UniProtKB-UniRule"/>
</dbReference>
<dbReference type="PROSITE" id="PS50250">
    <property type="entry name" value="PCI"/>
    <property type="match status" value="1"/>
</dbReference>
<comment type="subunit">
    <text evidence="5">Component of the eukaryotic translation initiation factor 3 (eIF-3) complex.</text>
</comment>
<dbReference type="GO" id="GO:0001732">
    <property type="term" value="P:formation of cytoplasmic translation initiation complex"/>
    <property type="evidence" value="ECO:0007669"/>
    <property type="project" value="UniProtKB-UniRule"/>
</dbReference>
<dbReference type="HAMAP" id="MF_03012">
    <property type="entry name" value="eIF3m"/>
    <property type="match status" value="1"/>
</dbReference>
<protein>
    <recommendedName>
        <fullName evidence="5">Eukaryotic translation initiation factor 3 subunit M</fullName>
        <shortName evidence="5">eIF3m</shortName>
    </recommendedName>
</protein>
<evidence type="ECO:0000256" key="5">
    <source>
        <dbReference type="HAMAP-Rule" id="MF_03012"/>
    </source>
</evidence>
<keyword evidence="4 5" id="KW-0648">Protein biosynthesis</keyword>
<name>A0A2H8TJI4_9HEMI</name>
<dbReference type="GO" id="GO:0033290">
    <property type="term" value="C:eukaryotic 48S preinitiation complex"/>
    <property type="evidence" value="ECO:0007669"/>
    <property type="project" value="UniProtKB-UniRule"/>
</dbReference>
<dbReference type="SMART" id="SM00088">
    <property type="entry name" value="PINT"/>
    <property type="match status" value="1"/>
</dbReference>
<evidence type="ECO:0000259" key="6">
    <source>
        <dbReference type="PROSITE" id="PS50250"/>
    </source>
</evidence>
<dbReference type="Pfam" id="PF01399">
    <property type="entry name" value="PCI"/>
    <property type="match status" value="1"/>
</dbReference>
<evidence type="ECO:0000256" key="3">
    <source>
        <dbReference type="ARBA" id="ARBA00022540"/>
    </source>
</evidence>
<reference evidence="7" key="1">
    <citation type="submission" date="2017-10" db="EMBL/GenBank/DDBJ databases">
        <title>Transcriptome Assembly of Sugarcane Aphid Adults.</title>
        <authorList>
            <person name="Scully E.D."/>
            <person name="Palmer N.A."/>
            <person name="Geib S.M."/>
            <person name="Sarath G."/>
            <person name="Sattler S.E."/>
        </authorList>
    </citation>
    <scope>NUCLEOTIDE SEQUENCE</scope>
    <source>
        <tissue evidence="7">Whole body</tissue>
    </source>
</reference>
<dbReference type="AlphaFoldDB" id="A0A2H8TJI4"/>
<dbReference type="InterPro" id="IPR027528">
    <property type="entry name" value="eIF3m"/>
</dbReference>
<dbReference type="PANTHER" id="PTHR15350:SF2">
    <property type="entry name" value="EUKARYOTIC TRANSLATION INITIATION FACTOR 3 SUBUNIT M"/>
    <property type="match status" value="1"/>
</dbReference>
<dbReference type="PANTHER" id="PTHR15350">
    <property type="entry name" value="COP9 SIGNALOSOME COMPLEX SUBUNIT 7/DENDRITIC CELL PROTEIN GA17"/>
    <property type="match status" value="1"/>
</dbReference>
<feature type="domain" description="PCI" evidence="6">
    <location>
        <begin position="180"/>
        <end position="342"/>
    </location>
</feature>
<sequence length="382" mass="43078">MAGPPTFIELTREEQALELRSYLRSIGATLQEKATDNIEEDMKEIISKCDACLKTDISDTDIESFLCSIVSVIIGIGAVDVESNLVTAFSQKLSKHEEERFSNTILKTLWLLHGTVDPKLPARFQLYSDIIDVAKRNKQLLLVYTGIDSLNKSLLSISHSKKQKQSLLRQLHSALIENGHSELAAEVMIELLRNYTADDGKQAKDDAKRCIISAIADPKTFLFEPLLSLTPVISLQNSPLHELLVIFVSGNLTNYLDFYKGHKDLIKSLALDHQANIHKMKLLTVMSLAEDSSIITFETIQQQVQISAEQVEPFLLELFGTKFVRGRMDQAAKKVNISSTMYRTFSKQRWQMLRNSFFSWRSCLSVIEEGMKTVVSNSQTSI</sequence>
<dbReference type="GO" id="GO:0016282">
    <property type="term" value="C:eukaryotic 43S preinitiation complex"/>
    <property type="evidence" value="ECO:0007669"/>
    <property type="project" value="UniProtKB-UniRule"/>
</dbReference>
<dbReference type="InterPro" id="IPR000717">
    <property type="entry name" value="PCI_dom"/>
</dbReference>
<comment type="similarity">
    <text evidence="1">Belongs to the CSN7/EIF3M family. CSN7 subfamily.</text>
</comment>
<organism evidence="7">
    <name type="scientific">Melanaphis sacchari</name>
    <dbReference type="NCBI Taxonomy" id="742174"/>
    <lineage>
        <taxon>Eukaryota</taxon>
        <taxon>Metazoa</taxon>
        <taxon>Ecdysozoa</taxon>
        <taxon>Arthropoda</taxon>
        <taxon>Hexapoda</taxon>
        <taxon>Insecta</taxon>
        <taxon>Pterygota</taxon>
        <taxon>Neoptera</taxon>
        <taxon>Paraneoptera</taxon>
        <taxon>Hemiptera</taxon>
        <taxon>Sternorrhyncha</taxon>
        <taxon>Aphidomorpha</taxon>
        <taxon>Aphidoidea</taxon>
        <taxon>Aphididae</taxon>
        <taxon>Aphidini</taxon>
        <taxon>Melanaphis</taxon>
    </lineage>
</organism>
<dbReference type="EMBL" id="GFXV01002479">
    <property type="protein sequence ID" value="MBW14284.1"/>
    <property type="molecule type" value="Transcribed_RNA"/>
</dbReference>
<dbReference type="GO" id="GO:0071541">
    <property type="term" value="C:eukaryotic translation initiation factor 3 complex, eIF3m"/>
    <property type="evidence" value="ECO:0007669"/>
    <property type="project" value="UniProtKB-UniRule"/>
</dbReference>
<evidence type="ECO:0000256" key="1">
    <source>
        <dbReference type="ARBA" id="ARBA00008482"/>
    </source>
</evidence>
<proteinExistence type="inferred from homology"/>
<comment type="function">
    <text evidence="5">Component of the eukaryotic translation initiation factor 3 (eIF-3) complex, which is involved in protein synthesis of a specialized repertoire of mRNAs and, together with other initiation factors, stimulates binding of mRNA and methionyl-tRNAi to the 40S ribosome. The eIF-3 complex specifically targets and initiates translation of a subset of mRNAs involved in cell proliferation.</text>
</comment>
<evidence type="ECO:0000313" key="7">
    <source>
        <dbReference type="EMBL" id="MBW14284.1"/>
    </source>
</evidence>
<comment type="subcellular location">
    <subcellularLocation>
        <location evidence="5">Cytoplasm</location>
    </subcellularLocation>
</comment>
<evidence type="ECO:0000256" key="2">
    <source>
        <dbReference type="ARBA" id="ARBA00022490"/>
    </source>
</evidence>